<evidence type="ECO:0000313" key="3">
    <source>
        <dbReference type="Proteomes" id="UP000828390"/>
    </source>
</evidence>
<feature type="compositionally biased region" description="Polar residues" evidence="1">
    <location>
        <begin position="66"/>
        <end position="80"/>
    </location>
</feature>
<feature type="region of interest" description="Disordered" evidence="1">
    <location>
        <begin position="53"/>
        <end position="80"/>
    </location>
</feature>
<name>A0A9D4RP40_DREPO</name>
<keyword evidence="3" id="KW-1185">Reference proteome</keyword>
<reference evidence="2" key="2">
    <citation type="submission" date="2020-11" db="EMBL/GenBank/DDBJ databases">
        <authorList>
            <person name="McCartney M.A."/>
            <person name="Auch B."/>
            <person name="Kono T."/>
            <person name="Mallez S."/>
            <person name="Becker A."/>
            <person name="Gohl D.M."/>
            <person name="Silverstein K.A.T."/>
            <person name="Koren S."/>
            <person name="Bechman K.B."/>
            <person name="Herman A."/>
            <person name="Abrahante J.E."/>
            <person name="Garbe J."/>
        </authorList>
    </citation>
    <scope>NUCLEOTIDE SEQUENCE</scope>
    <source>
        <strain evidence="2">Duluth1</strain>
        <tissue evidence="2">Whole animal</tissue>
    </source>
</reference>
<dbReference type="EMBL" id="JAIWYP010000002">
    <property type="protein sequence ID" value="KAH3874168.1"/>
    <property type="molecule type" value="Genomic_DNA"/>
</dbReference>
<protein>
    <submittedName>
        <fullName evidence="2">Uncharacterized protein</fullName>
    </submittedName>
</protein>
<dbReference type="Proteomes" id="UP000828390">
    <property type="component" value="Unassembled WGS sequence"/>
</dbReference>
<accession>A0A9D4RP40</accession>
<proteinExistence type="predicted"/>
<gene>
    <name evidence="2" type="ORF">DPMN_037410</name>
</gene>
<evidence type="ECO:0000313" key="2">
    <source>
        <dbReference type="EMBL" id="KAH3874168.1"/>
    </source>
</evidence>
<sequence length="80" mass="9477">MGEEIREHLLLTCKAHTDIRSEEFAAIRCKRTYSYRPYKTALMYHYSSTSTLRKRRRLMPRDGHRSTVSASSHLEQANFQ</sequence>
<evidence type="ECO:0000256" key="1">
    <source>
        <dbReference type="SAM" id="MobiDB-lite"/>
    </source>
</evidence>
<dbReference type="AlphaFoldDB" id="A0A9D4RP40"/>
<organism evidence="2 3">
    <name type="scientific">Dreissena polymorpha</name>
    <name type="common">Zebra mussel</name>
    <name type="synonym">Mytilus polymorpha</name>
    <dbReference type="NCBI Taxonomy" id="45954"/>
    <lineage>
        <taxon>Eukaryota</taxon>
        <taxon>Metazoa</taxon>
        <taxon>Spiralia</taxon>
        <taxon>Lophotrochozoa</taxon>
        <taxon>Mollusca</taxon>
        <taxon>Bivalvia</taxon>
        <taxon>Autobranchia</taxon>
        <taxon>Heteroconchia</taxon>
        <taxon>Euheterodonta</taxon>
        <taxon>Imparidentia</taxon>
        <taxon>Neoheterodontei</taxon>
        <taxon>Myida</taxon>
        <taxon>Dreissenoidea</taxon>
        <taxon>Dreissenidae</taxon>
        <taxon>Dreissena</taxon>
    </lineage>
</organism>
<reference evidence="2" key="1">
    <citation type="journal article" date="2019" name="bioRxiv">
        <title>The Genome of the Zebra Mussel, Dreissena polymorpha: A Resource for Invasive Species Research.</title>
        <authorList>
            <person name="McCartney M.A."/>
            <person name="Auch B."/>
            <person name="Kono T."/>
            <person name="Mallez S."/>
            <person name="Zhang Y."/>
            <person name="Obille A."/>
            <person name="Becker A."/>
            <person name="Abrahante J.E."/>
            <person name="Garbe J."/>
            <person name="Badalamenti J.P."/>
            <person name="Herman A."/>
            <person name="Mangelson H."/>
            <person name="Liachko I."/>
            <person name="Sullivan S."/>
            <person name="Sone E.D."/>
            <person name="Koren S."/>
            <person name="Silverstein K.A.T."/>
            <person name="Beckman K.B."/>
            <person name="Gohl D.M."/>
        </authorList>
    </citation>
    <scope>NUCLEOTIDE SEQUENCE</scope>
    <source>
        <strain evidence="2">Duluth1</strain>
        <tissue evidence="2">Whole animal</tissue>
    </source>
</reference>
<comment type="caution">
    <text evidence="2">The sequence shown here is derived from an EMBL/GenBank/DDBJ whole genome shotgun (WGS) entry which is preliminary data.</text>
</comment>